<dbReference type="EMBL" id="JH712016">
    <property type="protein sequence ID" value="EIW51150.1"/>
    <property type="molecule type" value="Genomic_DNA"/>
</dbReference>
<dbReference type="RefSeq" id="XP_008045965.1">
    <property type="nucleotide sequence ID" value="XM_008047774.1"/>
</dbReference>
<sequence>MAPPYDPPTPRRRPYTPRGRPASAPDMLRARARRAERAGGGAPAAKTVRPRASAAPRRRENAAARCTPQGRHTSLCVPRCVWARSTGVDGGCVVRDDGGGGAASVDKWTERADDALRGLENARA</sequence>
<name>R7S6H4_TRAVS</name>
<feature type="region of interest" description="Disordered" evidence="1">
    <location>
        <begin position="1"/>
        <end position="70"/>
    </location>
</feature>
<dbReference type="KEGG" id="tvs:TRAVEDRAFT_54846"/>
<evidence type="ECO:0000256" key="1">
    <source>
        <dbReference type="SAM" id="MobiDB-lite"/>
    </source>
</evidence>
<organism evidence="2 3">
    <name type="scientific">Trametes versicolor (strain FP-101664)</name>
    <name type="common">White-rot fungus</name>
    <name type="synonym">Coriolus versicolor</name>
    <dbReference type="NCBI Taxonomy" id="717944"/>
    <lineage>
        <taxon>Eukaryota</taxon>
        <taxon>Fungi</taxon>
        <taxon>Dikarya</taxon>
        <taxon>Basidiomycota</taxon>
        <taxon>Agaricomycotina</taxon>
        <taxon>Agaricomycetes</taxon>
        <taxon>Polyporales</taxon>
        <taxon>Polyporaceae</taxon>
        <taxon>Trametes</taxon>
    </lineage>
</organism>
<protein>
    <submittedName>
        <fullName evidence="2">Uncharacterized protein</fullName>
    </submittedName>
</protein>
<dbReference type="Proteomes" id="UP000054317">
    <property type="component" value="Unassembled WGS sequence"/>
</dbReference>
<proteinExistence type="predicted"/>
<reference evidence="3" key="1">
    <citation type="journal article" date="2012" name="Science">
        <title>The Paleozoic origin of enzymatic lignin decomposition reconstructed from 31 fungal genomes.</title>
        <authorList>
            <person name="Floudas D."/>
            <person name="Binder M."/>
            <person name="Riley R."/>
            <person name="Barry K."/>
            <person name="Blanchette R.A."/>
            <person name="Henrissat B."/>
            <person name="Martinez A.T."/>
            <person name="Otillar R."/>
            <person name="Spatafora J.W."/>
            <person name="Yadav J.S."/>
            <person name="Aerts A."/>
            <person name="Benoit I."/>
            <person name="Boyd A."/>
            <person name="Carlson A."/>
            <person name="Copeland A."/>
            <person name="Coutinho P.M."/>
            <person name="de Vries R.P."/>
            <person name="Ferreira P."/>
            <person name="Findley K."/>
            <person name="Foster B."/>
            <person name="Gaskell J."/>
            <person name="Glotzer D."/>
            <person name="Gorecki P."/>
            <person name="Heitman J."/>
            <person name="Hesse C."/>
            <person name="Hori C."/>
            <person name="Igarashi K."/>
            <person name="Jurgens J.A."/>
            <person name="Kallen N."/>
            <person name="Kersten P."/>
            <person name="Kohler A."/>
            <person name="Kuees U."/>
            <person name="Kumar T.K.A."/>
            <person name="Kuo A."/>
            <person name="LaButti K."/>
            <person name="Larrondo L.F."/>
            <person name="Lindquist E."/>
            <person name="Ling A."/>
            <person name="Lombard V."/>
            <person name="Lucas S."/>
            <person name="Lundell T."/>
            <person name="Martin R."/>
            <person name="McLaughlin D.J."/>
            <person name="Morgenstern I."/>
            <person name="Morin E."/>
            <person name="Murat C."/>
            <person name="Nagy L.G."/>
            <person name="Nolan M."/>
            <person name="Ohm R.A."/>
            <person name="Patyshakuliyeva A."/>
            <person name="Rokas A."/>
            <person name="Ruiz-Duenas F.J."/>
            <person name="Sabat G."/>
            <person name="Salamov A."/>
            <person name="Samejima M."/>
            <person name="Schmutz J."/>
            <person name="Slot J.C."/>
            <person name="St John F."/>
            <person name="Stenlid J."/>
            <person name="Sun H."/>
            <person name="Sun S."/>
            <person name="Syed K."/>
            <person name="Tsang A."/>
            <person name="Wiebenga A."/>
            <person name="Young D."/>
            <person name="Pisabarro A."/>
            <person name="Eastwood D.C."/>
            <person name="Martin F."/>
            <person name="Cullen D."/>
            <person name="Grigoriev I.V."/>
            <person name="Hibbett D.S."/>
        </authorList>
    </citation>
    <scope>NUCLEOTIDE SEQUENCE [LARGE SCALE GENOMIC DNA]</scope>
    <source>
        <strain evidence="3">FP-101664</strain>
    </source>
</reference>
<accession>R7S6H4</accession>
<dbReference type="AlphaFoldDB" id="R7S6H4"/>
<evidence type="ECO:0000313" key="3">
    <source>
        <dbReference type="Proteomes" id="UP000054317"/>
    </source>
</evidence>
<keyword evidence="3" id="KW-1185">Reference proteome</keyword>
<dbReference type="GeneID" id="19417561"/>
<evidence type="ECO:0000313" key="2">
    <source>
        <dbReference type="EMBL" id="EIW51150.1"/>
    </source>
</evidence>
<gene>
    <name evidence="2" type="ORF">TRAVEDRAFT_54846</name>
</gene>